<dbReference type="Proteomes" id="UP000238206">
    <property type="component" value="Unassembled WGS sequence"/>
</dbReference>
<evidence type="ECO:0000313" key="2">
    <source>
        <dbReference type="Proteomes" id="UP000238206"/>
    </source>
</evidence>
<dbReference type="EMBL" id="PUIQ01000023">
    <property type="protein sequence ID" value="PQP16613.1"/>
    <property type="molecule type" value="Genomic_DNA"/>
</dbReference>
<reference evidence="1 2" key="1">
    <citation type="submission" date="2018-02" db="EMBL/GenBank/DDBJ databases">
        <title>Draft genome sequencing of Burkholderia cepacia Y14-15.</title>
        <authorList>
            <person name="Zheng B.-X."/>
        </authorList>
    </citation>
    <scope>NUCLEOTIDE SEQUENCE [LARGE SCALE GENOMIC DNA]</scope>
    <source>
        <strain evidence="1 2">Y14-15</strain>
    </source>
</reference>
<dbReference type="RefSeq" id="WP_105391592.1">
    <property type="nucleotide sequence ID" value="NZ_PUIQ01000023.1"/>
</dbReference>
<sequence length="70" mass="7909">MDRKIEVLASCRHERLLRFAEVSARVGLSKSEIYRRINAGTFPAGVKLGVRVVAWRQSAVDDWIRALAGR</sequence>
<dbReference type="InterPro" id="IPR052931">
    <property type="entry name" value="Prophage_regulatory_activator"/>
</dbReference>
<dbReference type="Gene3D" id="1.10.238.160">
    <property type="match status" value="1"/>
</dbReference>
<dbReference type="AlphaFoldDB" id="A0A2S8IPE7"/>
<dbReference type="PANTHER" id="PTHR36154:SF1">
    <property type="entry name" value="DNA-BINDING TRANSCRIPTIONAL ACTIVATOR ALPA"/>
    <property type="match status" value="1"/>
</dbReference>
<name>A0A2S8IPE7_BURCE</name>
<comment type="caution">
    <text evidence="1">The sequence shown here is derived from an EMBL/GenBank/DDBJ whole genome shotgun (WGS) entry which is preliminary data.</text>
</comment>
<accession>A0A2S8IPE7</accession>
<organism evidence="1 2">
    <name type="scientific">Burkholderia cepacia</name>
    <name type="common">Pseudomonas cepacia</name>
    <dbReference type="NCBI Taxonomy" id="292"/>
    <lineage>
        <taxon>Bacteria</taxon>
        <taxon>Pseudomonadati</taxon>
        <taxon>Pseudomonadota</taxon>
        <taxon>Betaproteobacteria</taxon>
        <taxon>Burkholderiales</taxon>
        <taxon>Burkholderiaceae</taxon>
        <taxon>Burkholderia</taxon>
        <taxon>Burkholderia cepacia complex</taxon>
    </lineage>
</organism>
<gene>
    <name evidence="1" type="ORF">C5615_18700</name>
</gene>
<dbReference type="Pfam" id="PF05930">
    <property type="entry name" value="Phage_AlpA"/>
    <property type="match status" value="1"/>
</dbReference>
<proteinExistence type="predicted"/>
<dbReference type="InterPro" id="IPR010260">
    <property type="entry name" value="AlpA"/>
</dbReference>
<evidence type="ECO:0000313" key="1">
    <source>
        <dbReference type="EMBL" id="PQP16613.1"/>
    </source>
</evidence>
<dbReference type="PANTHER" id="PTHR36154">
    <property type="entry name" value="DNA-BINDING TRANSCRIPTIONAL ACTIVATOR ALPA"/>
    <property type="match status" value="1"/>
</dbReference>
<protein>
    <submittedName>
        <fullName evidence="1">AlpA family transcriptional regulator</fullName>
    </submittedName>
</protein>